<protein>
    <submittedName>
        <fullName evidence="1">Uncharacterized protein</fullName>
    </submittedName>
</protein>
<name>A0AAN7N799_MYCAM</name>
<keyword evidence="2" id="KW-1185">Reference proteome</keyword>
<dbReference type="PANTHER" id="PTHR33395">
    <property type="entry name" value="TRANSCRIPTASE, PUTATIVE-RELATED-RELATED"/>
    <property type="match status" value="1"/>
</dbReference>
<organism evidence="1 2">
    <name type="scientific">Mycteria americana</name>
    <name type="common">Wood stork</name>
    <dbReference type="NCBI Taxonomy" id="33587"/>
    <lineage>
        <taxon>Eukaryota</taxon>
        <taxon>Metazoa</taxon>
        <taxon>Chordata</taxon>
        <taxon>Craniata</taxon>
        <taxon>Vertebrata</taxon>
        <taxon>Euteleostomi</taxon>
        <taxon>Archelosauria</taxon>
        <taxon>Archosauria</taxon>
        <taxon>Dinosauria</taxon>
        <taxon>Saurischia</taxon>
        <taxon>Theropoda</taxon>
        <taxon>Coelurosauria</taxon>
        <taxon>Aves</taxon>
        <taxon>Neognathae</taxon>
        <taxon>Neoaves</taxon>
        <taxon>Aequornithes</taxon>
        <taxon>Ciconiiformes</taxon>
        <taxon>Ciconiidae</taxon>
        <taxon>Mycteria</taxon>
    </lineage>
</organism>
<accession>A0AAN7N799</accession>
<reference evidence="1 2" key="1">
    <citation type="journal article" date="2023" name="J. Hered.">
        <title>Chromosome-level genome of the wood stork (Mycteria americana) provides insight into avian chromosome evolution.</title>
        <authorList>
            <person name="Flamio R. Jr."/>
            <person name="Ramstad K.M."/>
        </authorList>
    </citation>
    <scope>NUCLEOTIDE SEQUENCE [LARGE SCALE GENOMIC DNA]</scope>
    <source>
        <strain evidence="1">JAX WOST 10</strain>
    </source>
</reference>
<dbReference type="Proteomes" id="UP001333110">
    <property type="component" value="Unassembled WGS sequence"/>
</dbReference>
<comment type="caution">
    <text evidence="1">The sequence shown here is derived from an EMBL/GenBank/DDBJ whole genome shotgun (WGS) entry which is preliminary data.</text>
</comment>
<dbReference type="AlphaFoldDB" id="A0AAN7N799"/>
<gene>
    <name evidence="1" type="ORF">QYF61_012217</name>
</gene>
<dbReference type="PANTHER" id="PTHR33395:SF22">
    <property type="entry name" value="REVERSE TRANSCRIPTASE DOMAIN-CONTAINING PROTEIN"/>
    <property type="match status" value="1"/>
</dbReference>
<sequence>MLGVAPTQVQDPALGLVEPHEVRTGPLLQLVQVPLDGIPSFWRVHCTTQLGVICKLAEGALDLAVNVIDENIEKPSQPYPQIKVILLSLKETVWVQQLVIRAFKVKLQEASHSQALVLLGDFSHPDICWRSSTASYGQSRRLLGCTEDNFLSQVIDSPTRGHAILDLMVINASELINDVKIGGSLGCSDQTLVEFTVLRDMGQVRSKVRALNLRKANFQLFKELVNGTPWETALRDKGAEQSWQIFKDAFHGVQELLIPSCKKSGKEGKRLSYRDAAQLCRDGVRKAKAQLELNLARGARNNKKGFYSLHWQPLFPHLLSGWTTRQGLGEQSPSHCKGISGSWNLNTHKSMGPDEMHPRVLRELADSWQSGEVRGDWKKGNIAPIFKKGRKEDPGNYRPISLTSVLGRSWNRSS</sequence>
<dbReference type="EMBL" id="JAUNZN010000005">
    <property type="protein sequence ID" value="KAK4821037.1"/>
    <property type="molecule type" value="Genomic_DNA"/>
</dbReference>
<evidence type="ECO:0000313" key="2">
    <source>
        <dbReference type="Proteomes" id="UP001333110"/>
    </source>
</evidence>
<dbReference type="GO" id="GO:0061343">
    <property type="term" value="P:cell adhesion involved in heart morphogenesis"/>
    <property type="evidence" value="ECO:0007669"/>
    <property type="project" value="TreeGrafter"/>
</dbReference>
<dbReference type="GO" id="GO:0031012">
    <property type="term" value="C:extracellular matrix"/>
    <property type="evidence" value="ECO:0007669"/>
    <property type="project" value="TreeGrafter"/>
</dbReference>
<proteinExistence type="predicted"/>
<evidence type="ECO:0000313" key="1">
    <source>
        <dbReference type="EMBL" id="KAK4821037.1"/>
    </source>
</evidence>
<dbReference type="GO" id="GO:0007508">
    <property type="term" value="P:larval heart development"/>
    <property type="evidence" value="ECO:0007669"/>
    <property type="project" value="TreeGrafter"/>
</dbReference>